<dbReference type="AlphaFoldDB" id="A0A3D8QH29"/>
<dbReference type="Proteomes" id="UP000256645">
    <property type="component" value="Unassembled WGS sequence"/>
</dbReference>
<dbReference type="Gene3D" id="2.60.40.150">
    <property type="entry name" value="C2 domain"/>
    <property type="match status" value="1"/>
</dbReference>
<dbReference type="PROSITE" id="PS50004">
    <property type="entry name" value="C2"/>
    <property type="match status" value="1"/>
</dbReference>
<feature type="region of interest" description="Disordered" evidence="2">
    <location>
        <begin position="1"/>
        <end position="21"/>
    </location>
</feature>
<feature type="compositionally biased region" description="Basic and acidic residues" evidence="2">
    <location>
        <begin position="1201"/>
        <end position="1210"/>
    </location>
</feature>
<dbReference type="InterPro" id="IPR039360">
    <property type="entry name" value="Ras_GTPase"/>
</dbReference>
<dbReference type="Gene3D" id="1.10.506.10">
    <property type="entry name" value="GTPase Activation - p120gap, domain 1"/>
    <property type="match status" value="2"/>
</dbReference>
<comment type="caution">
    <text evidence="5">The sequence shown here is derived from an EMBL/GenBank/DDBJ whole genome shotgun (WGS) entry which is preliminary data.</text>
</comment>
<feature type="compositionally biased region" description="Polar residues" evidence="2">
    <location>
        <begin position="1153"/>
        <end position="1170"/>
    </location>
</feature>
<accession>A0A3D8QH29</accession>
<feature type="region of interest" description="Disordered" evidence="2">
    <location>
        <begin position="76"/>
        <end position="106"/>
    </location>
</feature>
<feature type="region of interest" description="Disordered" evidence="2">
    <location>
        <begin position="198"/>
        <end position="243"/>
    </location>
</feature>
<dbReference type="PROSITE" id="PS00509">
    <property type="entry name" value="RAS_GTPASE_ACTIV_1"/>
    <property type="match status" value="1"/>
</dbReference>
<dbReference type="CDD" id="cd00030">
    <property type="entry name" value="C2"/>
    <property type="match status" value="1"/>
</dbReference>
<dbReference type="InterPro" id="IPR000008">
    <property type="entry name" value="C2_dom"/>
</dbReference>
<dbReference type="EMBL" id="PDLM01000015">
    <property type="protein sequence ID" value="RDW60998.1"/>
    <property type="molecule type" value="Genomic_DNA"/>
</dbReference>
<dbReference type="Pfam" id="PF00616">
    <property type="entry name" value="RasGAP"/>
    <property type="match status" value="1"/>
</dbReference>
<dbReference type="PANTHER" id="PTHR10194">
    <property type="entry name" value="RAS GTPASE-ACTIVATING PROTEINS"/>
    <property type="match status" value="1"/>
</dbReference>
<dbReference type="OrthoDB" id="775356at2759"/>
<sequence length="1273" mass="142895">MRRNREMSILPPGMDGRSDGAFPGRDAVLQEWQHNATETLGRKFERPLESQRIRPTIQTTLRAVTPDTVERGDYVPDTSDALPSEHAAVQVSPRSIPGGEKPRDRRQGLVFQDDLEDTMGGAQALSPRAGLSGSLTMPTRPRTRTLDESARSRSPPSNAPKGRQRIGSVHSTASSSYYEMEPRSAIEVQSSARMHSMLPPARPLQKSGSLKKKEGGKGRLLKRTSRPASPPNDVPSVDSLPHPIATDDANKILILMKSLCGRMKGDVEYQAENRGPWYPGRCYIDEAKGSLMYDGGDRGPFHLPVVENLRGCRVKPVESFERQAKCLEISNSSGANEIRLLPSVEAEFDYWLAALLCWQQMRSNTSQVSSPRSASPRSWDRVAQGRTSMMRRDSLLNGSKDANIIKVGKLLLWDKGAPLSPSAIVRRPSTRDLYSSSRSWRKVSCILQDNGEFKLLTESDSMLLSVIQLSQLSRFAIQRLDKSVLSEEYCIAIFPQYTSNSTTLSIFRPVYIALESRVLFEVWFVLLRAFSMPEIYGPEPSESQDEYDMSVGVSPATNDMFRIEKSLSLRIVEAKFKRSAKSETSHVGKSSKIEPDPTVGDYFVEVMLDGEIRARTMTKQHTKNPFWREDCEFLDLPAYLPRLSVVLKRLEASEVITHGFLSSTSVHVTEQALETVCGTVDIPVDKLERGKDSESWWPIMDDNRETIGEMFLKVRQDELVVLLEKDYQPMSELLHRFSTGLTVQISHVVGQDLRRLAEILMNIFQVSGKAAEWIMSLVEDEIDGIGKETPVTRMRWSKRIGSNENISASDREQTVREMGKSLSGEANLLFRGNSLLTQALDFHMRRLGKEYLFDVLGPKILEINSTNPECEVDPSRLQHGEDLNRNWATLLLLTTAVWDRIFASVSRCPPELRTLMKYICAVAEDRYGDFLRTAQYTSVSGFLFLRFFCPAILNPKLFGILPDHPPPKAQRALTLIAKSLQVLANLSTFGQKEEWMLPMNKFLSTHKQDVKSYIDEICSIPAERSKSALPASYTTPITILARLPPTSREGFPSLPYLIDHARNFSALVKLWLEVTSFISPQTFQGELLEFHNMCISLQSRTDECLSKAEHGDFAVDNLPYQWEEIAESPMSVSLETPSTLTSQHGEDMEPESATEQLNSPIWTEYTTTITAGRRSATGSRGSEVGRRERQSFWEQTFGKDVNGKERRPSEADLTGQSPPSRGQSRNSGKQRSFLSGLRRKGKGDSGVNLFSPHDQHHDRSGPQNWQNGPGGMI</sequence>
<feature type="domain" description="Ras-GAP" evidence="4">
    <location>
        <begin position="752"/>
        <end position="985"/>
    </location>
</feature>
<evidence type="ECO:0000259" key="4">
    <source>
        <dbReference type="PROSITE" id="PS50018"/>
    </source>
</evidence>
<dbReference type="PROSITE" id="PS50018">
    <property type="entry name" value="RAS_GTPASE_ACTIV_2"/>
    <property type="match status" value="1"/>
</dbReference>
<name>A0A3D8QH29_9HELO</name>
<feature type="region of interest" description="Disordered" evidence="2">
    <location>
        <begin position="121"/>
        <end position="180"/>
    </location>
</feature>
<proteinExistence type="predicted"/>
<dbReference type="SUPFAM" id="SSF49562">
    <property type="entry name" value="C2 domain (Calcium/lipid-binding domain, CaLB)"/>
    <property type="match status" value="1"/>
</dbReference>
<feature type="domain" description="C2" evidence="3">
    <location>
        <begin position="543"/>
        <end position="697"/>
    </location>
</feature>
<dbReference type="CDD" id="cd05137">
    <property type="entry name" value="RasGAP_CLA2_BUD2"/>
    <property type="match status" value="1"/>
</dbReference>
<dbReference type="InterPro" id="IPR035892">
    <property type="entry name" value="C2_domain_sf"/>
</dbReference>
<dbReference type="InterPro" id="IPR023152">
    <property type="entry name" value="RasGAP_CS"/>
</dbReference>
<dbReference type="InterPro" id="IPR008936">
    <property type="entry name" value="Rho_GTPase_activation_prot"/>
</dbReference>
<protein>
    <submittedName>
        <fullName evidence="5">Ras GAP protein-like protein</fullName>
    </submittedName>
</protein>
<evidence type="ECO:0000313" key="5">
    <source>
        <dbReference type="EMBL" id="RDW60998.1"/>
    </source>
</evidence>
<dbReference type="GO" id="GO:0007165">
    <property type="term" value="P:signal transduction"/>
    <property type="evidence" value="ECO:0007669"/>
    <property type="project" value="UniProtKB-ARBA"/>
</dbReference>
<evidence type="ECO:0000259" key="3">
    <source>
        <dbReference type="PROSITE" id="PS50004"/>
    </source>
</evidence>
<feature type="compositionally biased region" description="Polar residues" evidence="2">
    <location>
        <begin position="1214"/>
        <end position="1233"/>
    </location>
</feature>
<feature type="region of interest" description="Disordered" evidence="2">
    <location>
        <begin position="1130"/>
        <end position="1273"/>
    </location>
</feature>
<evidence type="ECO:0000313" key="6">
    <source>
        <dbReference type="Proteomes" id="UP000256645"/>
    </source>
</evidence>
<dbReference type="PANTHER" id="PTHR10194:SF60">
    <property type="entry name" value="RAS GTPASE-ACTIVATING PROTEIN RASKOL"/>
    <property type="match status" value="1"/>
</dbReference>
<dbReference type="InterPro" id="IPR001936">
    <property type="entry name" value="RasGAP_dom"/>
</dbReference>
<dbReference type="SMART" id="SM00323">
    <property type="entry name" value="RasGAP"/>
    <property type="match status" value="1"/>
</dbReference>
<keyword evidence="6" id="KW-1185">Reference proteome</keyword>
<dbReference type="STRING" id="1849047.A0A3D8QH29"/>
<feature type="compositionally biased region" description="Polar residues" evidence="2">
    <location>
        <begin position="1130"/>
        <end position="1143"/>
    </location>
</feature>
<reference evidence="5 6" key="1">
    <citation type="journal article" date="2018" name="IMA Fungus">
        <title>IMA Genome-F 9: Draft genome sequence of Annulohypoxylon stygium, Aspergillus mulundensis, Berkeleyomyces basicola (syn. Thielaviopsis basicola), Ceratocystis smalleyi, two Cercospora beticola strains, Coleophoma cylindrospora, Fusarium fracticaudum, Phialophora cf. hyalina, and Morchella septimelata.</title>
        <authorList>
            <person name="Wingfield B.D."/>
            <person name="Bills G.F."/>
            <person name="Dong Y."/>
            <person name="Huang W."/>
            <person name="Nel W.J."/>
            <person name="Swalarsk-Parry B.S."/>
            <person name="Vaghefi N."/>
            <person name="Wilken P.M."/>
            <person name="An Z."/>
            <person name="de Beer Z.W."/>
            <person name="De Vos L."/>
            <person name="Chen L."/>
            <person name="Duong T.A."/>
            <person name="Gao Y."/>
            <person name="Hammerbacher A."/>
            <person name="Kikkert J.R."/>
            <person name="Li Y."/>
            <person name="Li H."/>
            <person name="Li K."/>
            <person name="Li Q."/>
            <person name="Liu X."/>
            <person name="Ma X."/>
            <person name="Naidoo K."/>
            <person name="Pethybridge S.J."/>
            <person name="Sun J."/>
            <person name="Steenkamp E.T."/>
            <person name="van der Nest M.A."/>
            <person name="van Wyk S."/>
            <person name="Wingfield M.J."/>
            <person name="Xiong C."/>
            <person name="Yue Q."/>
            <person name="Zhang X."/>
        </authorList>
    </citation>
    <scope>NUCLEOTIDE SEQUENCE [LARGE SCALE GENOMIC DNA]</scope>
    <source>
        <strain evidence="5 6">BP6252</strain>
    </source>
</reference>
<evidence type="ECO:0000256" key="2">
    <source>
        <dbReference type="SAM" id="MobiDB-lite"/>
    </source>
</evidence>
<keyword evidence="1" id="KW-0343">GTPase activation</keyword>
<dbReference type="SUPFAM" id="SSF48350">
    <property type="entry name" value="GTPase activation domain, GAP"/>
    <property type="match status" value="1"/>
</dbReference>
<organism evidence="5 6">
    <name type="scientific">Coleophoma cylindrospora</name>
    <dbReference type="NCBI Taxonomy" id="1849047"/>
    <lineage>
        <taxon>Eukaryota</taxon>
        <taxon>Fungi</taxon>
        <taxon>Dikarya</taxon>
        <taxon>Ascomycota</taxon>
        <taxon>Pezizomycotina</taxon>
        <taxon>Leotiomycetes</taxon>
        <taxon>Helotiales</taxon>
        <taxon>Dermateaceae</taxon>
        <taxon>Coleophoma</taxon>
    </lineage>
</organism>
<evidence type="ECO:0000256" key="1">
    <source>
        <dbReference type="ARBA" id="ARBA00022468"/>
    </source>
</evidence>
<dbReference type="GO" id="GO:0005096">
    <property type="term" value="F:GTPase activator activity"/>
    <property type="evidence" value="ECO:0007669"/>
    <property type="project" value="UniProtKB-KW"/>
</dbReference>
<gene>
    <name evidence="5" type="ORF">BP6252_12381</name>
</gene>